<evidence type="ECO:0000256" key="13">
    <source>
        <dbReference type="ARBA" id="ARBA00038849"/>
    </source>
</evidence>
<dbReference type="PANTHER" id="PTHR24317:SF7">
    <property type="entry name" value="PEROXISOMAL TRANS-2-ENOYL-COA REDUCTASE"/>
    <property type="match status" value="1"/>
</dbReference>
<keyword evidence="6" id="KW-0521">NADP</keyword>
<dbReference type="EMBL" id="FMYP01000017">
    <property type="protein sequence ID" value="SDC10397.1"/>
    <property type="molecule type" value="Genomic_DNA"/>
</dbReference>
<dbReference type="Pfam" id="PF00106">
    <property type="entry name" value="adh_short"/>
    <property type="match status" value="1"/>
</dbReference>
<dbReference type="OrthoDB" id="9804774at2"/>
<dbReference type="PANTHER" id="PTHR24317">
    <property type="entry name" value="PEROXISOMAL TRANS-2-ENOYL-COA REDUCTASE"/>
    <property type="match status" value="1"/>
</dbReference>
<keyword evidence="10" id="KW-0275">Fatty acid biosynthesis</keyword>
<keyword evidence="3" id="KW-0444">Lipid biosynthesis</keyword>
<comment type="subunit">
    <text evidence="12">Interacts with PEX5, probably required to target it into peroxisomes.</text>
</comment>
<dbReference type="SUPFAM" id="SSF51735">
    <property type="entry name" value="NAD(P)-binding Rossmann-fold domains"/>
    <property type="match status" value="1"/>
</dbReference>
<keyword evidence="8" id="KW-0443">Lipid metabolism</keyword>
<evidence type="ECO:0000256" key="8">
    <source>
        <dbReference type="ARBA" id="ARBA00023098"/>
    </source>
</evidence>
<dbReference type="InterPro" id="IPR052388">
    <property type="entry name" value="Peroxisomal_t2-enoyl-CoA_red"/>
</dbReference>
<proteinExistence type="predicted"/>
<comment type="subcellular location">
    <subcellularLocation>
        <location evidence="1">Peroxisome</location>
    </subcellularLocation>
</comment>
<dbReference type="InterPro" id="IPR002347">
    <property type="entry name" value="SDR_fam"/>
</dbReference>
<evidence type="ECO:0000313" key="22">
    <source>
        <dbReference type="Proteomes" id="UP000199452"/>
    </source>
</evidence>
<keyword evidence="22" id="KW-1185">Reference proteome</keyword>
<keyword evidence="7" id="KW-0560">Oxidoreductase</keyword>
<evidence type="ECO:0000256" key="4">
    <source>
        <dbReference type="ARBA" id="ARBA00022553"/>
    </source>
</evidence>
<comment type="catalytic activity">
    <reaction evidence="20">
        <text>(2E)-octenoyl-CoA + NADPH + H(+) = octanoyl-CoA + NADP(+)</text>
        <dbReference type="Rhea" id="RHEA:44952"/>
        <dbReference type="ChEBI" id="CHEBI:15378"/>
        <dbReference type="ChEBI" id="CHEBI:57386"/>
        <dbReference type="ChEBI" id="CHEBI:57783"/>
        <dbReference type="ChEBI" id="CHEBI:58349"/>
        <dbReference type="ChEBI" id="CHEBI:62242"/>
    </reaction>
    <physiologicalReaction direction="left-to-right" evidence="20">
        <dbReference type="Rhea" id="RHEA:44953"/>
    </physiologicalReaction>
</comment>
<evidence type="ECO:0000256" key="7">
    <source>
        <dbReference type="ARBA" id="ARBA00023002"/>
    </source>
</evidence>
<evidence type="ECO:0000256" key="15">
    <source>
        <dbReference type="ARBA" id="ARBA00047570"/>
    </source>
</evidence>
<comment type="catalytic activity">
    <reaction evidence="17">
        <text>(2E)-hexenoyl-CoA + NADPH + H(+) = hexanoyl-CoA + NADP(+)</text>
        <dbReference type="Rhea" id="RHEA:44956"/>
        <dbReference type="ChEBI" id="CHEBI:15378"/>
        <dbReference type="ChEBI" id="CHEBI:57783"/>
        <dbReference type="ChEBI" id="CHEBI:58349"/>
        <dbReference type="ChEBI" id="CHEBI:62077"/>
        <dbReference type="ChEBI" id="CHEBI:62620"/>
    </reaction>
    <physiologicalReaction direction="left-to-right" evidence="17">
        <dbReference type="Rhea" id="RHEA:44957"/>
    </physiologicalReaction>
</comment>
<gene>
    <name evidence="21" type="ORF">SAMN05216323_101738</name>
</gene>
<evidence type="ECO:0000256" key="10">
    <source>
        <dbReference type="ARBA" id="ARBA00023160"/>
    </source>
</evidence>
<dbReference type="Proteomes" id="UP000199452">
    <property type="component" value="Unassembled WGS sequence"/>
</dbReference>
<evidence type="ECO:0000256" key="3">
    <source>
        <dbReference type="ARBA" id="ARBA00022516"/>
    </source>
</evidence>
<dbReference type="InterPro" id="IPR036291">
    <property type="entry name" value="NAD(P)-bd_dom_sf"/>
</dbReference>
<dbReference type="EC" id="1.3.1.38" evidence="13"/>
<sequence length="91" mass="9479">MDLGLQDQLFVVIGACSGLGRAVAENLLHEGARVIVIGRRAKLQKSIEESFHGNVETLVATITTLPLSPISSFITGQTISVDGGASKGIFG</sequence>
<dbReference type="RefSeq" id="WP_092437091.1">
    <property type="nucleotide sequence ID" value="NZ_FMYP01000017.1"/>
</dbReference>
<organism evidence="21 22">
    <name type="scientific">Williamwhitmania taraxaci</name>
    <dbReference type="NCBI Taxonomy" id="1640674"/>
    <lineage>
        <taxon>Bacteria</taxon>
        <taxon>Pseudomonadati</taxon>
        <taxon>Bacteroidota</taxon>
        <taxon>Bacteroidia</taxon>
        <taxon>Bacteroidales</taxon>
        <taxon>Williamwhitmaniaceae</taxon>
        <taxon>Williamwhitmania</taxon>
    </lineage>
</organism>
<comment type="catalytic activity">
    <reaction evidence="16">
        <text>(2E)-tetradecenoyl-CoA + NADPH + H(+) = tetradecanoyl-CoA + NADP(+)</text>
        <dbReference type="Rhea" id="RHEA:44968"/>
        <dbReference type="ChEBI" id="CHEBI:15378"/>
        <dbReference type="ChEBI" id="CHEBI:57385"/>
        <dbReference type="ChEBI" id="CHEBI:57783"/>
        <dbReference type="ChEBI" id="CHEBI:58349"/>
        <dbReference type="ChEBI" id="CHEBI:61405"/>
    </reaction>
    <physiologicalReaction direction="left-to-right" evidence="16">
        <dbReference type="Rhea" id="RHEA:44969"/>
    </physiologicalReaction>
</comment>
<evidence type="ECO:0000256" key="17">
    <source>
        <dbReference type="ARBA" id="ARBA00049108"/>
    </source>
</evidence>
<keyword evidence="9" id="KW-0576">Peroxisome</keyword>
<evidence type="ECO:0000256" key="1">
    <source>
        <dbReference type="ARBA" id="ARBA00004275"/>
    </source>
</evidence>
<evidence type="ECO:0000256" key="14">
    <source>
        <dbReference type="ARBA" id="ARBA00041063"/>
    </source>
</evidence>
<evidence type="ECO:0000256" key="11">
    <source>
        <dbReference type="ARBA" id="ARBA00037124"/>
    </source>
</evidence>
<evidence type="ECO:0000256" key="5">
    <source>
        <dbReference type="ARBA" id="ARBA00022832"/>
    </source>
</evidence>
<dbReference type="GO" id="GO:0006633">
    <property type="term" value="P:fatty acid biosynthetic process"/>
    <property type="evidence" value="ECO:0007669"/>
    <property type="project" value="UniProtKB-KW"/>
</dbReference>
<evidence type="ECO:0000256" key="20">
    <source>
        <dbReference type="ARBA" id="ARBA00049559"/>
    </source>
</evidence>
<evidence type="ECO:0000256" key="2">
    <source>
        <dbReference type="ARBA" id="ARBA00005189"/>
    </source>
</evidence>
<keyword evidence="4" id="KW-0597">Phosphoprotein</keyword>
<dbReference type="STRING" id="1640674.SAMN05216323_101738"/>
<evidence type="ECO:0000256" key="9">
    <source>
        <dbReference type="ARBA" id="ARBA00023140"/>
    </source>
</evidence>
<evidence type="ECO:0000256" key="18">
    <source>
        <dbReference type="ARBA" id="ARBA00049251"/>
    </source>
</evidence>
<evidence type="ECO:0000256" key="12">
    <source>
        <dbReference type="ARBA" id="ARBA00038622"/>
    </source>
</evidence>
<name>A0A1G6IV59_9BACT</name>
<evidence type="ECO:0000256" key="16">
    <source>
        <dbReference type="ARBA" id="ARBA00048686"/>
    </source>
</evidence>
<evidence type="ECO:0000256" key="6">
    <source>
        <dbReference type="ARBA" id="ARBA00022857"/>
    </source>
</evidence>
<keyword evidence="5" id="KW-0276">Fatty acid metabolism</keyword>
<dbReference type="AlphaFoldDB" id="A0A1G6IV59"/>
<evidence type="ECO:0000256" key="19">
    <source>
        <dbReference type="ARBA" id="ARBA00049386"/>
    </source>
</evidence>
<comment type="catalytic activity">
    <reaction evidence="19">
        <text>(2E)-decenoyl-CoA + NADPH + H(+) = decanoyl-CoA + NADP(+)</text>
        <dbReference type="Rhea" id="RHEA:44960"/>
        <dbReference type="ChEBI" id="CHEBI:15378"/>
        <dbReference type="ChEBI" id="CHEBI:57783"/>
        <dbReference type="ChEBI" id="CHEBI:58349"/>
        <dbReference type="ChEBI" id="CHEBI:61406"/>
        <dbReference type="ChEBI" id="CHEBI:61430"/>
    </reaction>
    <physiologicalReaction direction="left-to-right" evidence="19">
        <dbReference type="Rhea" id="RHEA:44961"/>
    </physiologicalReaction>
</comment>
<comment type="catalytic activity">
    <reaction evidence="18">
        <text>a (2E)-enoyl-CoA + NADPH + H(+) = a 2,3-saturated acyl-CoA + NADP(+)</text>
        <dbReference type="Rhea" id="RHEA:33763"/>
        <dbReference type="ChEBI" id="CHEBI:15378"/>
        <dbReference type="ChEBI" id="CHEBI:57783"/>
        <dbReference type="ChEBI" id="CHEBI:58349"/>
        <dbReference type="ChEBI" id="CHEBI:58856"/>
        <dbReference type="ChEBI" id="CHEBI:65111"/>
        <dbReference type="EC" id="1.3.1.38"/>
    </reaction>
    <physiologicalReaction direction="left-to-right" evidence="18">
        <dbReference type="Rhea" id="RHEA:33764"/>
    </physiologicalReaction>
</comment>
<reference evidence="21 22" key="1">
    <citation type="submission" date="2016-09" db="EMBL/GenBank/DDBJ databases">
        <authorList>
            <person name="Capua I."/>
            <person name="De Benedictis P."/>
            <person name="Joannis T."/>
            <person name="Lombin L.H."/>
            <person name="Cattoli G."/>
        </authorList>
    </citation>
    <scope>NUCLEOTIDE SEQUENCE [LARGE SCALE GENOMIC DNA]</scope>
    <source>
        <strain evidence="21 22">A7P-90m</strain>
    </source>
</reference>
<comment type="catalytic activity">
    <reaction evidence="15">
        <text>(2E)-dodecenoyl-CoA + NADPH + H(+) = dodecanoyl-CoA + NADP(+)</text>
        <dbReference type="Rhea" id="RHEA:44964"/>
        <dbReference type="ChEBI" id="CHEBI:15378"/>
        <dbReference type="ChEBI" id="CHEBI:57330"/>
        <dbReference type="ChEBI" id="CHEBI:57375"/>
        <dbReference type="ChEBI" id="CHEBI:57783"/>
        <dbReference type="ChEBI" id="CHEBI:58349"/>
    </reaction>
    <physiologicalReaction direction="left-to-right" evidence="15">
        <dbReference type="Rhea" id="RHEA:44965"/>
    </physiologicalReaction>
</comment>
<accession>A0A1G6IV59</accession>
<comment type="function">
    <text evidence="11">Participates in chain elongation of fatty acids. Catalyzes the reduction of trans-2-enoyl-CoAs of varying chain lengths from 6:1 to 16:1, having maximum activity with 10:1 CoA. Has no 2,4-dienoyl-CoA reductase activity.</text>
</comment>
<comment type="pathway">
    <text evidence="2">Lipid metabolism.</text>
</comment>
<evidence type="ECO:0000313" key="21">
    <source>
        <dbReference type="EMBL" id="SDC10397.1"/>
    </source>
</evidence>
<dbReference type="GO" id="GO:0019166">
    <property type="term" value="F:trans-2-enoyl-CoA reductase (NADPH) activity"/>
    <property type="evidence" value="ECO:0007669"/>
    <property type="project" value="UniProtKB-EC"/>
</dbReference>
<dbReference type="Gene3D" id="3.40.50.720">
    <property type="entry name" value="NAD(P)-binding Rossmann-like Domain"/>
    <property type="match status" value="1"/>
</dbReference>
<protein>
    <recommendedName>
        <fullName evidence="14">Peroxisomal trans-2-enoyl-CoA reductase</fullName>
        <ecNumber evidence="13">1.3.1.38</ecNumber>
    </recommendedName>
</protein>